<dbReference type="GO" id="GO:0005886">
    <property type="term" value="C:plasma membrane"/>
    <property type="evidence" value="ECO:0007669"/>
    <property type="project" value="UniProtKB-SubCell"/>
</dbReference>
<dbReference type="AlphaFoldDB" id="A0A1E7Z6Z5"/>
<dbReference type="InterPro" id="IPR035906">
    <property type="entry name" value="MetI-like_sf"/>
</dbReference>
<feature type="transmembrane region" description="Helical" evidence="7">
    <location>
        <begin position="197"/>
        <end position="219"/>
    </location>
</feature>
<evidence type="ECO:0000313" key="9">
    <source>
        <dbReference type="EMBL" id="OFC69201.1"/>
    </source>
</evidence>
<comment type="subcellular location">
    <subcellularLocation>
        <location evidence="1 7">Cell membrane</location>
        <topology evidence="1 7">Multi-pass membrane protein</topology>
    </subcellularLocation>
</comment>
<evidence type="ECO:0000256" key="2">
    <source>
        <dbReference type="ARBA" id="ARBA00022448"/>
    </source>
</evidence>
<dbReference type="Proteomes" id="UP000175691">
    <property type="component" value="Unassembled WGS sequence"/>
</dbReference>
<evidence type="ECO:0000256" key="4">
    <source>
        <dbReference type="ARBA" id="ARBA00022692"/>
    </source>
</evidence>
<dbReference type="RefSeq" id="WP_070127437.1">
    <property type="nucleotide sequence ID" value="NZ_MDHN01000041.1"/>
</dbReference>
<proteinExistence type="inferred from homology"/>
<dbReference type="Gene3D" id="1.10.3720.10">
    <property type="entry name" value="MetI-like"/>
    <property type="match status" value="1"/>
</dbReference>
<evidence type="ECO:0000256" key="7">
    <source>
        <dbReference type="RuleBase" id="RU363032"/>
    </source>
</evidence>
<comment type="similarity">
    <text evidence="7">Belongs to the binding-protein-dependent transport system permease family.</text>
</comment>
<dbReference type="GO" id="GO:0000428">
    <property type="term" value="C:DNA-directed RNA polymerase complex"/>
    <property type="evidence" value="ECO:0007669"/>
    <property type="project" value="UniProtKB-KW"/>
</dbReference>
<comment type="caution">
    <text evidence="9">The sequence shown here is derived from an EMBL/GenBank/DDBJ whole genome shotgun (WGS) entry which is preliminary data.</text>
</comment>
<dbReference type="PROSITE" id="PS50928">
    <property type="entry name" value="ABC_TM1"/>
    <property type="match status" value="1"/>
</dbReference>
<feature type="transmembrane region" description="Helical" evidence="7">
    <location>
        <begin position="76"/>
        <end position="101"/>
    </location>
</feature>
<evidence type="ECO:0000313" key="10">
    <source>
        <dbReference type="Proteomes" id="UP000175691"/>
    </source>
</evidence>
<dbReference type="OrthoDB" id="9805884at2"/>
<dbReference type="STRING" id="1656094.BFC18_21025"/>
<organism evidence="9 10">
    <name type="scientific">Alteromonas confluentis</name>
    <dbReference type="NCBI Taxonomy" id="1656094"/>
    <lineage>
        <taxon>Bacteria</taxon>
        <taxon>Pseudomonadati</taxon>
        <taxon>Pseudomonadota</taxon>
        <taxon>Gammaproteobacteria</taxon>
        <taxon>Alteromonadales</taxon>
        <taxon>Alteromonadaceae</taxon>
        <taxon>Alteromonas/Salinimonas group</taxon>
        <taxon>Alteromonas</taxon>
    </lineage>
</organism>
<feature type="transmembrane region" description="Helical" evidence="7">
    <location>
        <begin position="239"/>
        <end position="261"/>
    </location>
</feature>
<reference evidence="9 10" key="1">
    <citation type="submission" date="2016-08" db="EMBL/GenBank/DDBJ databases">
        <authorList>
            <person name="Seilhamer J.J."/>
        </authorList>
    </citation>
    <scope>NUCLEOTIDE SEQUENCE [LARGE SCALE GENOMIC DNA]</scope>
    <source>
        <strain evidence="9 10">KCTC 42603</strain>
    </source>
</reference>
<protein>
    <submittedName>
        <fullName evidence="9">DNA-directed RNA polymerase subunit alpha</fullName>
    </submittedName>
</protein>
<evidence type="ECO:0000256" key="3">
    <source>
        <dbReference type="ARBA" id="ARBA00022475"/>
    </source>
</evidence>
<dbReference type="PANTHER" id="PTHR43386">
    <property type="entry name" value="OLIGOPEPTIDE TRANSPORT SYSTEM PERMEASE PROTEIN APPC"/>
    <property type="match status" value="1"/>
</dbReference>
<evidence type="ECO:0000256" key="6">
    <source>
        <dbReference type="ARBA" id="ARBA00023136"/>
    </source>
</evidence>
<keyword evidence="3" id="KW-1003">Cell membrane</keyword>
<evidence type="ECO:0000256" key="1">
    <source>
        <dbReference type="ARBA" id="ARBA00004651"/>
    </source>
</evidence>
<keyword evidence="6 7" id="KW-0472">Membrane</keyword>
<feature type="domain" description="ABC transmembrane type-1" evidence="8">
    <location>
        <begin position="72"/>
        <end position="261"/>
    </location>
</feature>
<keyword evidence="9" id="KW-0804">Transcription</keyword>
<keyword evidence="2 7" id="KW-0813">Transport</keyword>
<keyword evidence="9" id="KW-0240">DNA-directed RNA polymerase</keyword>
<name>A0A1E7Z6Z5_9ALTE</name>
<accession>A0A1E7Z6Z5</accession>
<keyword evidence="5 7" id="KW-1133">Transmembrane helix</keyword>
<dbReference type="InterPro" id="IPR050366">
    <property type="entry name" value="BP-dependent_transpt_permease"/>
</dbReference>
<dbReference type="PANTHER" id="PTHR43386:SF25">
    <property type="entry name" value="PEPTIDE ABC TRANSPORTER PERMEASE PROTEIN"/>
    <property type="match status" value="1"/>
</dbReference>
<feature type="transmembrane region" description="Helical" evidence="7">
    <location>
        <begin position="122"/>
        <end position="147"/>
    </location>
</feature>
<evidence type="ECO:0000256" key="5">
    <source>
        <dbReference type="ARBA" id="ARBA00022989"/>
    </source>
</evidence>
<dbReference type="InterPro" id="IPR000515">
    <property type="entry name" value="MetI-like"/>
</dbReference>
<dbReference type="GO" id="GO:0055085">
    <property type="term" value="P:transmembrane transport"/>
    <property type="evidence" value="ECO:0007669"/>
    <property type="project" value="InterPro"/>
</dbReference>
<dbReference type="CDD" id="cd06261">
    <property type="entry name" value="TM_PBP2"/>
    <property type="match status" value="1"/>
</dbReference>
<keyword evidence="4 7" id="KW-0812">Transmembrane</keyword>
<keyword evidence="10" id="KW-1185">Reference proteome</keyword>
<dbReference type="EMBL" id="MDHN01000041">
    <property type="protein sequence ID" value="OFC69201.1"/>
    <property type="molecule type" value="Genomic_DNA"/>
</dbReference>
<evidence type="ECO:0000259" key="8">
    <source>
        <dbReference type="PROSITE" id="PS50928"/>
    </source>
</evidence>
<gene>
    <name evidence="9" type="ORF">BFC18_21025</name>
</gene>
<dbReference type="SUPFAM" id="SSF161098">
    <property type="entry name" value="MetI-like"/>
    <property type="match status" value="1"/>
</dbReference>
<sequence length="275" mass="29196">MMSVFKSMPVSGKLGSALVAFWLFIALFGPWLAPHTASEIVAYDVFEPIGGEYVLGTDYIGRDVFSRILDGTRFTIFIPLLAAALACSAGTLIALYSAVSHPRTDEIIARFMDALISIPSKIFSLVMIAAFGSSVPILLTITAISYMPGSFRIARALAVNVASMDFVTVARTRGESRLYLAVKEILPNILHPMLADFGLRFVFVVLLLSSLSFLGLGVQPPEADLGSLVRENISGLAEGAPAVIVPAIAIATITIAVNLVIDSLRGGATYAAKGK</sequence>
<dbReference type="Pfam" id="PF00528">
    <property type="entry name" value="BPD_transp_1"/>
    <property type="match status" value="1"/>
</dbReference>